<sequence length="423" mass="45839">MRTLIVGAGIGGLAAALCLHHAGVDDVVILEAAESIDPLGVGLNILPNAVRVLSELGVFEQLATKAIRTSELRYYNCHGNLIWSEPRGSTAGYSWPQLSVHRGDLQMTLLEAVRDRLGEQAVITGSPVGAVHGANGRASVEVTRTDGTSAVLEGDLVIGADGIDSAVRGALYPDEESAPGNGMVMWRGTSWVQPFLDGRTMVVSGDDVRRIVLYPIRRARDTGEVLVNWVAAQPAHGELPVSGRRVDLARFRESFDSWRFDWLDIPGIIAAAPEMYEYPMFDRDPLSRWTFGRVTLLGDAAHAMYPMGSNGATQAITDARALGNALVEYDSIDEALFAYEAERRPITTQLQISNRNMGPESVITVAHQRAPDGFSDVSEVFTPNELAAVSQNYAHTGRFSIDWVNTNTNTNTNPIPDDKGLNA</sequence>
<dbReference type="GO" id="GO:0071949">
    <property type="term" value="F:FAD binding"/>
    <property type="evidence" value="ECO:0007669"/>
    <property type="project" value="InterPro"/>
</dbReference>
<feature type="domain" description="FAD-binding" evidence="3">
    <location>
        <begin position="286"/>
        <end position="350"/>
    </location>
</feature>
<evidence type="ECO:0000256" key="2">
    <source>
        <dbReference type="ARBA" id="ARBA00023033"/>
    </source>
</evidence>
<dbReference type="RefSeq" id="WP_010312137.1">
    <property type="nucleotide sequence ID" value="NZ_CP061007.1"/>
</dbReference>
<gene>
    <name evidence="4" type="ORF">A8926_6015</name>
</gene>
<dbReference type="AlphaFoldDB" id="A0A2N3Y514"/>
<dbReference type="SUPFAM" id="SSF54373">
    <property type="entry name" value="FAD-linked reductases, C-terminal domain"/>
    <property type="match status" value="1"/>
</dbReference>
<dbReference type="NCBIfam" id="NF005720">
    <property type="entry name" value="PRK07538.1"/>
    <property type="match status" value="1"/>
</dbReference>
<dbReference type="Proteomes" id="UP000233786">
    <property type="component" value="Unassembled WGS sequence"/>
</dbReference>
<dbReference type="Gene3D" id="3.50.50.60">
    <property type="entry name" value="FAD/NAD(P)-binding domain"/>
    <property type="match status" value="1"/>
</dbReference>
<keyword evidence="2" id="KW-0503">Monooxygenase</keyword>
<dbReference type="Gene3D" id="3.30.9.30">
    <property type="match status" value="1"/>
</dbReference>
<reference evidence="4" key="1">
    <citation type="submission" date="2017-12" db="EMBL/GenBank/DDBJ databases">
        <title>Sequencing the genomes of 1000 Actinobacteria strains.</title>
        <authorList>
            <person name="Klenk H.-P."/>
        </authorList>
    </citation>
    <scope>NUCLEOTIDE SEQUENCE [LARGE SCALE GENOMIC DNA]</scope>
    <source>
        <strain evidence="4">DSM 44228</strain>
    </source>
</reference>
<dbReference type="GO" id="GO:0004497">
    <property type="term" value="F:monooxygenase activity"/>
    <property type="evidence" value="ECO:0007669"/>
    <property type="project" value="UniProtKB-KW"/>
</dbReference>
<evidence type="ECO:0000256" key="1">
    <source>
        <dbReference type="ARBA" id="ARBA00023002"/>
    </source>
</evidence>
<proteinExistence type="predicted"/>
<name>A0A2N3Y514_SACSN</name>
<dbReference type="PANTHER" id="PTHR13789:SF268">
    <property type="entry name" value="5-METHYLPHENAZINE-1-CARBOXYLATE 1-MONOOXYGENASE"/>
    <property type="match status" value="1"/>
</dbReference>
<dbReference type="InterPro" id="IPR050493">
    <property type="entry name" value="FAD-dep_Monooxygenase_BioMet"/>
</dbReference>
<evidence type="ECO:0000259" key="3">
    <source>
        <dbReference type="Pfam" id="PF01494"/>
    </source>
</evidence>
<comment type="caution">
    <text evidence="4">The sequence shown here is derived from an EMBL/GenBank/DDBJ whole genome shotgun (WGS) entry which is preliminary data.</text>
</comment>
<accession>A0A2N3Y514</accession>
<dbReference type="STRING" id="994479.GCA_000194155_05859"/>
<dbReference type="PANTHER" id="PTHR13789">
    <property type="entry name" value="MONOOXYGENASE"/>
    <property type="match status" value="1"/>
</dbReference>
<dbReference type="Pfam" id="PF01494">
    <property type="entry name" value="FAD_binding_3"/>
    <property type="match status" value="2"/>
</dbReference>
<dbReference type="InterPro" id="IPR036188">
    <property type="entry name" value="FAD/NAD-bd_sf"/>
</dbReference>
<keyword evidence="5" id="KW-1185">Reference proteome</keyword>
<protein>
    <submittedName>
        <fullName evidence="4">2-polyprenyl-6-methoxyphenol hydroxylase-like FAD-dependent oxidoreductase</fullName>
    </submittedName>
</protein>
<evidence type="ECO:0000313" key="5">
    <source>
        <dbReference type="Proteomes" id="UP000233786"/>
    </source>
</evidence>
<keyword evidence="1" id="KW-0560">Oxidoreductase</keyword>
<dbReference type="InterPro" id="IPR002938">
    <property type="entry name" value="FAD-bd"/>
</dbReference>
<dbReference type="SUPFAM" id="SSF51905">
    <property type="entry name" value="FAD/NAD(P)-binding domain"/>
    <property type="match status" value="1"/>
</dbReference>
<dbReference type="EMBL" id="PJNB01000001">
    <property type="protein sequence ID" value="PKW17973.1"/>
    <property type="molecule type" value="Genomic_DNA"/>
</dbReference>
<dbReference type="OrthoDB" id="9782160at2"/>
<organism evidence="4 5">
    <name type="scientific">Saccharopolyspora spinosa</name>
    <dbReference type="NCBI Taxonomy" id="60894"/>
    <lineage>
        <taxon>Bacteria</taxon>
        <taxon>Bacillati</taxon>
        <taxon>Actinomycetota</taxon>
        <taxon>Actinomycetes</taxon>
        <taxon>Pseudonocardiales</taxon>
        <taxon>Pseudonocardiaceae</taxon>
        <taxon>Saccharopolyspora</taxon>
    </lineage>
</organism>
<evidence type="ECO:0000313" key="4">
    <source>
        <dbReference type="EMBL" id="PKW17973.1"/>
    </source>
</evidence>
<feature type="domain" description="FAD-binding" evidence="3">
    <location>
        <begin position="3"/>
        <end position="171"/>
    </location>
</feature>
<dbReference type="PRINTS" id="PR00420">
    <property type="entry name" value="RNGMNOXGNASE"/>
</dbReference>